<dbReference type="PANTHER" id="PTHR12794">
    <property type="entry name" value="GEMIN2"/>
    <property type="match status" value="1"/>
</dbReference>
<protein>
    <submittedName>
        <fullName evidence="3">Survival motor neuron interacting protein 1-domain-containing protein</fullName>
    </submittedName>
</protein>
<dbReference type="GO" id="GO:0032797">
    <property type="term" value="C:SMN complex"/>
    <property type="evidence" value="ECO:0007669"/>
    <property type="project" value="TreeGrafter"/>
</dbReference>
<dbReference type="OrthoDB" id="428895at2759"/>
<comment type="similarity">
    <text evidence="1">Belongs to the gemin-2 family.</text>
</comment>
<dbReference type="Pfam" id="PF04938">
    <property type="entry name" value="SIP1"/>
    <property type="match status" value="1"/>
</dbReference>
<evidence type="ECO:0000313" key="3">
    <source>
        <dbReference type="EMBL" id="KAF8914158.1"/>
    </source>
</evidence>
<dbReference type="InterPro" id="IPR035426">
    <property type="entry name" value="Gemin2/Brr1"/>
</dbReference>
<comment type="caution">
    <text evidence="3">The sequence shown here is derived from an EMBL/GenBank/DDBJ whole genome shotgun (WGS) entry which is preliminary data.</text>
</comment>
<evidence type="ECO:0000256" key="1">
    <source>
        <dbReference type="ARBA" id="ARBA00025758"/>
    </source>
</evidence>
<dbReference type="PANTHER" id="PTHR12794:SF0">
    <property type="entry name" value="GEM-ASSOCIATED PROTEIN 2"/>
    <property type="match status" value="1"/>
</dbReference>
<feature type="region of interest" description="Disordered" evidence="2">
    <location>
        <begin position="1"/>
        <end position="22"/>
    </location>
</feature>
<reference evidence="3" key="1">
    <citation type="submission" date="2020-11" db="EMBL/GenBank/DDBJ databases">
        <authorList>
            <consortium name="DOE Joint Genome Institute"/>
            <person name="Ahrendt S."/>
            <person name="Riley R."/>
            <person name="Andreopoulos W."/>
            <person name="LaButti K."/>
            <person name="Pangilinan J."/>
            <person name="Ruiz-duenas F.J."/>
            <person name="Barrasa J.M."/>
            <person name="Sanchez-Garcia M."/>
            <person name="Camarero S."/>
            <person name="Miyauchi S."/>
            <person name="Serrano A."/>
            <person name="Linde D."/>
            <person name="Babiker R."/>
            <person name="Drula E."/>
            <person name="Ayuso-Fernandez I."/>
            <person name="Pacheco R."/>
            <person name="Padilla G."/>
            <person name="Ferreira P."/>
            <person name="Barriuso J."/>
            <person name="Kellner H."/>
            <person name="Castanera R."/>
            <person name="Alfaro M."/>
            <person name="Ramirez L."/>
            <person name="Pisabarro A.G."/>
            <person name="Kuo A."/>
            <person name="Tritt A."/>
            <person name="Lipzen A."/>
            <person name="He G."/>
            <person name="Yan M."/>
            <person name="Ng V."/>
            <person name="Cullen D."/>
            <person name="Martin F."/>
            <person name="Rosso M.-N."/>
            <person name="Henrissat B."/>
            <person name="Hibbett D."/>
            <person name="Martinez A.T."/>
            <person name="Grigoriev I.V."/>
        </authorList>
    </citation>
    <scope>NUCLEOTIDE SEQUENCE</scope>
    <source>
        <strain evidence="3">AH 44721</strain>
    </source>
</reference>
<evidence type="ECO:0000313" key="4">
    <source>
        <dbReference type="Proteomes" id="UP000724874"/>
    </source>
</evidence>
<dbReference type="AlphaFoldDB" id="A0A9P5NZ27"/>
<keyword evidence="4" id="KW-1185">Reference proteome</keyword>
<dbReference type="EMBL" id="JADNYJ010000001">
    <property type="protein sequence ID" value="KAF8914158.1"/>
    <property type="molecule type" value="Genomic_DNA"/>
</dbReference>
<gene>
    <name evidence="3" type="ORF">CPB84DRAFT_1840896</name>
</gene>
<dbReference type="PRINTS" id="PR02039">
    <property type="entry name" value="SPLICEFRBRR1"/>
</dbReference>
<dbReference type="Gene3D" id="1.20.58.1070">
    <property type="match status" value="1"/>
</dbReference>
<evidence type="ECO:0000256" key="2">
    <source>
        <dbReference type="SAM" id="MobiDB-lite"/>
    </source>
</evidence>
<organism evidence="3 4">
    <name type="scientific">Gymnopilus junonius</name>
    <name type="common">Spectacular rustgill mushroom</name>
    <name type="synonym">Gymnopilus spectabilis subsp. junonius</name>
    <dbReference type="NCBI Taxonomy" id="109634"/>
    <lineage>
        <taxon>Eukaryota</taxon>
        <taxon>Fungi</taxon>
        <taxon>Dikarya</taxon>
        <taxon>Basidiomycota</taxon>
        <taxon>Agaricomycotina</taxon>
        <taxon>Agaricomycetes</taxon>
        <taxon>Agaricomycetidae</taxon>
        <taxon>Agaricales</taxon>
        <taxon>Agaricineae</taxon>
        <taxon>Hymenogastraceae</taxon>
        <taxon>Gymnopilus</taxon>
    </lineage>
</organism>
<name>A0A9P5NZ27_GYMJU</name>
<dbReference type="Proteomes" id="UP000724874">
    <property type="component" value="Unassembled WGS sequence"/>
</dbReference>
<dbReference type="GO" id="GO:0030532">
    <property type="term" value="C:small nuclear ribonucleoprotein complex"/>
    <property type="evidence" value="ECO:0007669"/>
    <property type="project" value="InterPro"/>
</dbReference>
<dbReference type="GO" id="GO:0000387">
    <property type="term" value="P:spliceosomal snRNP assembly"/>
    <property type="evidence" value="ECO:0007669"/>
    <property type="project" value="InterPro"/>
</dbReference>
<sequence>MASYKRKREIIEDSDEESPSYGKQILPVANLPNDFSGEPMDGMQYLFLVRRDARQLPGTVRVANPYEKTEVPLSEQGATERLSARPFLPTEDWRQTFESRFQNFRKNFTQPTIYIGTQNAGPCQLIPNKKDRDMWWAFLSGRPISEWSPASLKGRSGKARNFNRIMLPEDIVDDNDLNQSSNILPYDEGEGVYGLSVNATDALESPGGTPSPLPLDYLEGLSQPGSGAHKPTQSFPLFPHEENFTPREPTTELIKLIDERYALHLLMYFTHWMNLYVKSPDMSPHLPTESHARWIFALLSRIDDYLSADDTNLLRNLARSCLGLLKHIKQRQLSSPLEMGSPPSNKMKEASCWIIITIIVSIWKQRDLWMDAEDMIKRLDS</sequence>
<accession>A0A9P5NZ27</accession>
<dbReference type="InterPro" id="IPR023251">
    <property type="entry name" value="Brr1"/>
</dbReference>
<proteinExistence type="inferred from homology"/>